<dbReference type="GO" id="GO:0004568">
    <property type="term" value="F:chitinase activity"/>
    <property type="evidence" value="ECO:0007669"/>
    <property type="project" value="UniProtKB-ARBA"/>
</dbReference>
<dbReference type="GO" id="GO:0005576">
    <property type="term" value="C:extracellular region"/>
    <property type="evidence" value="ECO:0007669"/>
    <property type="project" value="UniProtKB-SubCell"/>
</dbReference>
<organism evidence="11 12">
    <name type="scientific">Ancylostoma ceylanicum</name>
    <dbReference type="NCBI Taxonomy" id="53326"/>
    <lineage>
        <taxon>Eukaryota</taxon>
        <taxon>Metazoa</taxon>
        <taxon>Ecdysozoa</taxon>
        <taxon>Nematoda</taxon>
        <taxon>Chromadorea</taxon>
        <taxon>Rhabditida</taxon>
        <taxon>Rhabditina</taxon>
        <taxon>Rhabditomorpha</taxon>
        <taxon>Strongyloidea</taxon>
        <taxon>Ancylostomatidae</taxon>
        <taxon>Ancylostomatinae</taxon>
        <taxon>Ancylostoma</taxon>
    </lineage>
</organism>
<dbReference type="InterPro" id="IPR013780">
    <property type="entry name" value="Glyco_hydro_b"/>
</dbReference>
<keyword evidence="8 9" id="KW-0326">Glycosidase</keyword>
<dbReference type="InterPro" id="IPR017853">
    <property type="entry name" value="GH"/>
</dbReference>
<dbReference type="SMART" id="SM00636">
    <property type="entry name" value="Glyco_18"/>
    <property type="match status" value="1"/>
</dbReference>
<dbReference type="CDD" id="cd10909">
    <property type="entry name" value="ChtBD1_GH18_2"/>
    <property type="match status" value="2"/>
</dbReference>
<evidence type="ECO:0000256" key="6">
    <source>
        <dbReference type="ARBA" id="ARBA00022729"/>
    </source>
</evidence>
<evidence type="ECO:0000256" key="3">
    <source>
        <dbReference type="ARBA" id="ARBA00022471"/>
    </source>
</evidence>
<evidence type="ECO:0000256" key="4">
    <source>
        <dbReference type="ARBA" id="ARBA00022525"/>
    </source>
</evidence>
<accession>A0A016SJF2</accession>
<keyword evidence="12" id="KW-1185">Reference proteome</keyword>
<comment type="caution">
    <text evidence="11">The sequence shown here is derived from an EMBL/GenBank/DDBJ whole genome shotgun (WGS) entry which is preliminary data.</text>
</comment>
<evidence type="ECO:0000256" key="8">
    <source>
        <dbReference type="ARBA" id="ARBA00023295"/>
    </source>
</evidence>
<dbReference type="SMART" id="SM00270">
    <property type="entry name" value="ChtBD1"/>
    <property type="match status" value="2"/>
</dbReference>
<dbReference type="AlphaFoldDB" id="A0A016SJF2"/>
<proteinExistence type="inferred from homology"/>
<keyword evidence="4" id="KW-0964">Secreted</keyword>
<evidence type="ECO:0000256" key="7">
    <source>
        <dbReference type="ARBA" id="ARBA00022801"/>
    </source>
</evidence>
<dbReference type="PROSITE" id="PS51910">
    <property type="entry name" value="GH18_2"/>
    <property type="match status" value="1"/>
</dbReference>
<dbReference type="Gene3D" id="2.60.40.1180">
    <property type="entry name" value="Golgi alpha-mannosidase II"/>
    <property type="match status" value="1"/>
</dbReference>
<dbReference type="InterPro" id="IPR010264">
    <property type="entry name" value="Self-incomp_S1"/>
</dbReference>
<dbReference type="SUPFAM" id="SSF54556">
    <property type="entry name" value="Chitinase insertion domain"/>
    <property type="match status" value="1"/>
</dbReference>
<evidence type="ECO:0000256" key="2">
    <source>
        <dbReference type="ARBA" id="ARBA00005581"/>
    </source>
</evidence>
<dbReference type="EMBL" id="JARK01001549">
    <property type="protein sequence ID" value="EYB90833.1"/>
    <property type="molecule type" value="Genomic_DNA"/>
</dbReference>
<keyword evidence="7 9" id="KW-0378">Hydrolase</keyword>
<evidence type="ECO:0000256" key="9">
    <source>
        <dbReference type="RuleBase" id="RU000489"/>
    </source>
</evidence>
<gene>
    <name evidence="11" type="primary">Acey_s0213.g2279</name>
    <name evidence="11" type="ORF">Y032_0213g2279</name>
</gene>
<dbReference type="InterPro" id="IPR001002">
    <property type="entry name" value="Chitin-bd_1"/>
</dbReference>
<dbReference type="SUPFAM" id="SSF51445">
    <property type="entry name" value="(Trans)glycosidases"/>
    <property type="match status" value="1"/>
</dbReference>
<evidence type="ECO:0000313" key="11">
    <source>
        <dbReference type="EMBL" id="EYB90833.1"/>
    </source>
</evidence>
<feature type="domain" description="GH18" evidence="10">
    <location>
        <begin position="300"/>
        <end position="673"/>
    </location>
</feature>
<dbReference type="InterPro" id="IPR029070">
    <property type="entry name" value="Chitinase_insertion_sf"/>
</dbReference>
<dbReference type="STRING" id="53326.A0A016SJF2"/>
<dbReference type="Gene3D" id="3.20.20.80">
    <property type="entry name" value="Glycosidases"/>
    <property type="match status" value="2"/>
</dbReference>
<reference evidence="12" key="1">
    <citation type="journal article" date="2015" name="Nat. Genet.">
        <title>The genome and transcriptome of the zoonotic hookworm Ancylostoma ceylanicum identify infection-specific gene families.</title>
        <authorList>
            <person name="Schwarz E.M."/>
            <person name="Hu Y."/>
            <person name="Antoshechkin I."/>
            <person name="Miller M.M."/>
            <person name="Sternberg P.W."/>
            <person name="Aroian R.V."/>
        </authorList>
    </citation>
    <scope>NUCLEOTIDE SEQUENCE</scope>
    <source>
        <strain evidence="12">HY135</strain>
    </source>
</reference>
<keyword evidence="3" id="KW-0713">Self-incompatibility</keyword>
<comment type="subcellular location">
    <subcellularLocation>
        <location evidence="1">Secreted</location>
    </subcellularLocation>
</comment>
<dbReference type="Gene3D" id="3.30.60.10">
    <property type="entry name" value="Endochitinase-like"/>
    <property type="match status" value="1"/>
</dbReference>
<evidence type="ECO:0000256" key="5">
    <source>
        <dbReference type="ARBA" id="ARBA00022669"/>
    </source>
</evidence>
<dbReference type="GO" id="GO:0005975">
    <property type="term" value="P:carbohydrate metabolic process"/>
    <property type="evidence" value="ECO:0007669"/>
    <property type="project" value="InterPro"/>
</dbReference>
<dbReference type="GO" id="GO:0060320">
    <property type="term" value="P:rejection of self pollen"/>
    <property type="evidence" value="ECO:0007669"/>
    <property type="project" value="UniProtKB-KW"/>
</dbReference>
<dbReference type="PANTHER" id="PTHR46073:SF1">
    <property type="entry name" value="GH18 DOMAIN-CONTAINING PROTEIN-RELATED"/>
    <property type="match status" value="1"/>
</dbReference>
<comment type="similarity">
    <text evidence="2">Belongs to the plant self-incompatibility (S1) protein family.</text>
</comment>
<dbReference type="InterPro" id="IPR011583">
    <property type="entry name" value="Chitinase_II/V-like_cat"/>
</dbReference>
<dbReference type="InterPro" id="IPR001223">
    <property type="entry name" value="Glyco_hydro18_cat"/>
</dbReference>
<name>A0A016SJF2_9BILA</name>
<protein>
    <recommendedName>
        <fullName evidence="10">GH18 domain-containing protein</fullName>
    </recommendedName>
</protein>
<evidence type="ECO:0000259" key="10">
    <source>
        <dbReference type="PROSITE" id="PS51910"/>
    </source>
</evidence>
<dbReference type="Proteomes" id="UP000024635">
    <property type="component" value="Unassembled WGS sequence"/>
</dbReference>
<keyword evidence="5" id="KW-0147">Chitin-binding</keyword>
<dbReference type="InterPro" id="IPR036861">
    <property type="entry name" value="Endochitinase-like_sf"/>
</dbReference>
<dbReference type="Pfam" id="PF00704">
    <property type="entry name" value="Glyco_hydro_18"/>
    <property type="match status" value="1"/>
</dbReference>
<dbReference type="InterPro" id="IPR001579">
    <property type="entry name" value="Glyco_hydro_18_chit_AS"/>
</dbReference>
<keyword evidence="6" id="KW-0732">Signal</keyword>
<dbReference type="GO" id="GO:0008061">
    <property type="term" value="F:chitin binding"/>
    <property type="evidence" value="ECO:0007669"/>
    <property type="project" value="UniProtKB-KW"/>
</dbReference>
<evidence type="ECO:0000256" key="1">
    <source>
        <dbReference type="ARBA" id="ARBA00004613"/>
    </source>
</evidence>
<sequence length="854" mass="94541">MLSGTKGRAEGFLYWDDGESIVKSFSTHKYYHWRFEYSSTEEGASLSIKTEHSASLQIPTLDTLEIFNYRYHPDFNSFQLNNKEIDIDVEISSYDPNTAILYISSEHLIKMTGKGPFVLKDKGWDNGQAYGTLKGCLFSFGSFDGLCDSVNINYPSRAGCNVGQEAAVLIFNERTCKNPTIDRKCWSGDDEEEWEAQLDMHAFAFVPYWATLFVCRFMDPNGQMIGFDVYGGKSGKRGKKNFYYAIRNDGIYFGEKRGEENELIESWDTPCIDASVENMALKASSVPTGTSSVPAAACGKRVVGYYTGWGTREITEDQIRRLTHVIFAFVATQADGSIGFGAVSNEPDQGDAAAKAMQRFNDLRSKVRTAKSGTKMLFAVGGWENSQYFSSIAADPTKRANFVNHVANFLRDQQIDGVDVDWEYPVTGGATEGIPADKQNYVTLLSDLRTRLTNLATELGRTVPYEITLASAAGEWTIRPGYDLSGIMQYADFINVMTYDYYGAWGSQWGAYTGPPSPLFYGSPPGFSGKLNADFTMKYYSCRSGKPSKLNMGVPFYGRYWENVGAAIDANDEMWRTADAVGGVYQGGYLAWKDIPTKGWSRDSASFHEKTKAPYIYDSGSRRFLGFENVQSLQHKVNYAIERNLGGLMIWAIDLDDYSNTLLDVISSADLCSGGSGDTSSYQCVPIDDIRWWTPENSGPDTQIKVSEVYGHSVRILLISTVFAKGQCGKSAPLINGYYPVCDPDDPGYSCCGPAGYCGSGSEYCTCEMCVDYRTNPQKILDPPTQPTRPIQWYTMNAPEGQRGRCGSSVPTINGQIAICNPDDPFKHCCSNGGYCGTGAEYCECNGCVDYKTQ</sequence>
<dbReference type="OrthoDB" id="10063355at2759"/>
<dbReference type="Pfam" id="PF05938">
    <property type="entry name" value="Self-incomp_S1"/>
    <property type="match status" value="1"/>
</dbReference>
<dbReference type="PANTHER" id="PTHR46073">
    <property type="entry name" value="CHITINASE"/>
    <property type="match status" value="1"/>
</dbReference>
<dbReference type="GO" id="GO:0006032">
    <property type="term" value="P:chitin catabolic process"/>
    <property type="evidence" value="ECO:0007669"/>
    <property type="project" value="UniProtKB-ARBA"/>
</dbReference>
<evidence type="ECO:0000313" key="12">
    <source>
        <dbReference type="Proteomes" id="UP000024635"/>
    </source>
</evidence>
<dbReference type="PROSITE" id="PS01095">
    <property type="entry name" value="GH18_1"/>
    <property type="match status" value="1"/>
</dbReference>